<organism evidence="2 3">
    <name type="scientific">Hankyongella ginsenosidimutans</name>
    <dbReference type="NCBI Taxonomy" id="1763828"/>
    <lineage>
        <taxon>Bacteria</taxon>
        <taxon>Pseudomonadati</taxon>
        <taxon>Pseudomonadota</taxon>
        <taxon>Alphaproteobacteria</taxon>
        <taxon>Sphingomonadales</taxon>
        <taxon>Sphingomonadaceae</taxon>
        <taxon>Hankyongella</taxon>
    </lineage>
</organism>
<keyword evidence="3" id="KW-1185">Reference proteome</keyword>
<dbReference type="RefSeq" id="WP_222873949.1">
    <property type="nucleotide sequence ID" value="NZ_CP039704.1"/>
</dbReference>
<evidence type="ECO:0000313" key="3">
    <source>
        <dbReference type="Proteomes" id="UP000298714"/>
    </source>
</evidence>
<evidence type="ECO:0008006" key="4">
    <source>
        <dbReference type="Google" id="ProtNLM"/>
    </source>
</evidence>
<gene>
    <name evidence="2" type="ORF">E6W36_04915</name>
</gene>
<dbReference type="KEGG" id="hgn:E6W36_04915"/>
<feature type="transmembrane region" description="Helical" evidence="1">
    <location>
        <begin position="46"/>
        <end position="70"/>
    </location>
</feature>
<evidence type="ECO:0000256" key="1">
    <source>
        <dbReference type="SAM" id="Phobius"/>
    </source>
</evidence>
<proteinExistence type="predicted"/>
<keyword evidence="1" id="KW-1133">Transmembrane helix</keyword>
<feature type="transmembrane region" description="Helical" evidence="1">
    <location>
        <begin position="12"/>
        <end position="34"/>
    </location>
</feature>
<name>A0A4D7C8U3_9SPHN</name>
<sequence>MPRVVSVLGDVLSYLRLFALAIAGSSLGAAFNTLAAKVGSTPGTGVVFGLCILLVGHGINFILSIAGGVVHGLRLNYIEFFGWGLWGEGRPFLPFRTRESTR</sequence>
<dbReference type="Proteomes" id="UP000298714">
    <property type="component" value="Chromosome"/>
</dbReference>
<keyword evidence="1" id="KW-0812">Transmembrane</keyword>
<protein>
    <recommendedName>
        <fullName evidence="4">V-type ATP synthase subunit I</fullName>
    </recommendedName>
</protein>
<reference evidence="3" key="1">
    <citation type="submission" date="2019-04" db="EMBL/GenBank/DDBJ databases">
        <title>Complete genome sequence of Sphingomonas sp. W1-2-3.</title>
        <authorList>
            <person name="Im W.T."/>
        </authorList>
    </citation>
    <scope>NUCLEOTIDE SEQUENCE [LARGE SCALE GENOMIC DNA]</scope>
    <source>
        <strain evidence="3">W1-2-3</strain>
    </source>
</reference>
<keyword evidence="1" id="KW-0472">Membrane</keyword>
<dbReference type="AlphaFoldDB" id="A0A4D7C8U3"/>
<evidence type="ECO:0000313" key="2">
    <source>
        <dbReference type="EMBL" id="QCI79137.1"/>
    </source>
</evidence>
<dbReference type="EMBL" id="CP039704">
    <property type="protein sequence ID" value="QCI79137.1"/>
    <property type="molecule type" value="Genomic_DNA"/>
</dbReference>
<accession>A0A4D7C8U3</accession>